<evidence type="ECO:0000259" key="1">
    <source>
        <dbReference type="Pfam" id="PF02557"/>
    </source>
</evidence>
<dbReference type="EMBL" id="CAEZSR010000369">
    <property type="protein sequence ID" value="CAB4603669.1"/>
    <property type="molecule type" value="Genomic_DNA"/>
</dbReference>
<dbReference type="InterPro" id="IPR052179">
    <property type="entry name" value="DD-CPase-like"/>
</dbReference>
<dbReference type="Gene3D" id="3.30.1380.10">
    <property type="match status" value="1"/>
</dbReference>
<feature type="domain" description="D-alanyl-D-alanine carboxypeptidase-like core" evidence="1">
    <location>
        <begin position="157"/>
        <end position="259"/>
    </location>
</feature>
<organism evidence="2">
    <name type="scientific">freshwater metagenome</name>
    <dbReference type="NCBI Taxonomy" id="449393"/>
    <lineage>
        <taxon>unclassified sequences</taxon>
        <taxon>metagenomes</taxon>
        <taxon>ecological metagenomes</taxon>
    </lineage>
</organism>
<dbReference type="GO" id="GO:0008233">
    <property type="term" value="F:peptidase activity"/>
    <property type="evidence" value="ECO:0007669"/>
    <property type="project" value="InterPro"/>
</dbReference>
<proteinExistence type="predicted"/>
<dbReference type="InterPro" id="IPR009045">
    <property type="entry name" value="Zn_M74/Hedgehog-like"/>
</dbReference>
<reference evidence="2" key="1">
    <citation type="submission" date="2020-05" db="EMBL/GenBank/DDBJ databases">
        <authorList>
            <person name="Chiriac C."/>
            <person name="Salcher M."/>
            <person name="Ghai R."/>
            <person name="Kavagutti S V."/>
        </authorList>
    </citation>
    <scope>NUCLEOTIDE SEQUENCE</scope>
</reference>
<protein>
    <submittedName>
        <fullName evidence="2">Unannotated protein</fullName>
    </submittedName>
</protein>
<dbReference type="PANTHER" id="PTHR34385:SF1">
    <property type="entry name" value="PEPTIDOGLYCAN L-ALANYL-D-GLUTAMATE ENDOPEPTIDASE CWLK"/>
    <property type="match status" value="1"/>
</dbReference>
<dbReference type="InterPro" id="IPR003709">
    <property type="entry name" value="VanY-like_core_dom"/>
</dbReference>
<accession>A0A6J6GV67</accession>
<sequence length="262" mass="27105">MAAIGSVSGASGPADIEARLAAIRQRVAPTGTLNRYQSALAVDTTPPDPWTNGFDPFGAVYQAALEAKASSPAPSTSFGGSYGLGSIGGSPAAATYVGMGAPLGGAGFGESWIGPTGASVGKIGGYGPMPVPSELQVYGNGRIPREALTPIGQGGHRLFAPAAEAWMAAVEAAAADGITLRITDSYRTYDQQVDLVRRKGLYSEGGFGAVPGTSNHGWGLAVDVDVNDPTTLAWMRANAHRFGYVEAVPREPWHWEFRPTQA</sequence>
<dbReference type="Pfam" id="PF02557">
    <property type="entry name" value="VanY"/>
    <property type="match status" value="1"/>
</dbReference>
<dbReference type="PANTHER" id="PTHR34385">
    <property type="entry name" value="D-ALANYL-D-ALANINE CARBOXYPEPTIDASE"/>
    <property type="match status" value="1"/>
</dbReference>
<evidence type="ECO:0000313" key="2">
    <source>
        <dbReference type="EMBL" id="CAB4603669.1"/>
    </source>
</evidence>
<dbReference type="AlphaFoldDB" id="A0A6J6GV67"/>
<dbReference type="GO" id="GO:0006508">
    <property type="term" value="P:proteolysis"/>
    <property type="evidence" value="ECO:0007669"/>
    <property type="project" value="InterPro"/>
</dbReference>
<gene>
    <name evidence="2" type="ORF">UFOPK1493_04505</name>
</gene>
<dbReference type="CDD" id="cd14814">
    <property type="entry name" value="Peptidase_M15"/>
    <property type="match status" value="1"/>
</dbReference>
<dbReference type="SUPFAM" id="SSF55166">
    <property type="entry name" value="Hedgehog/DD-peptidase"/>
    <property type="match status" value="1"/>
</dbReference>
<name>A0A6J6GV67_9ZZZZ</name>